<dbReference type="AlphaFoldDB" id="A0A7K0JZU2"/>
<comment type="caution">
    <text evidence="1">The sequence shown here is derived from an EMBL/GenBank/DDBJ whole genome shotgun (WGS) entry which is preliminary data.</text>
</comment>
<accession>A0A7K0JZU2</accession>
<protein>
    <submittedName>
        <fullName evidence="1">Uncharacterized protein</fullName>
    </submittedName>
</protein>
<dbReference type="EMBL" id="VUMY01000001">
    <property type="protein sequence ID" value="MST48766.1"/>
    <property type="molecule type" value="Genomic_DNA"/>
</dbReference>
<name>A0A7K0JZU2_9ACTO</name>
<dbReference type="RefSeq" id="WP_154542743.1">
    <property type="nucleotide sequence ID" value="NZ_VUMY01000001.1"/>
</dbReference>
<organism evidence="1 2">
    <name type="scientific">Mobiluncus porci</name>
    <dbReference type="NCBI Taxonomy" id="2652278"/>
    <lineage>
        <taxon>Bacteria</taxon>
        <taxon>Bacillati</taxon>
        <taxon>Actinomycetota</taxon>
        <taxon>Actinomycetes</taxon>
        <taxon>Actinomycetales</taxon>
        <taxon>Actinomycetaceae</taxon>
        <taxon>Mobiluncus</taxon>
    </lineage>
</organism>
<keyword evidence="2" id="KW-1185">Reference proteome</keyword>
<proteinExistence type="predicted"/>
<evidence type="ECO:0000313" key="2">
    <source>
        <dbReference type="Proteomes" id="UP000442535"/>
    </source>
</evidence>
<gene>
    <name evidence="1" type="ORF">FYJ63_00570</name>
</gene>
<dbReference type="Proteomes" id="UP000442535">
    <property type="component" value="Unassembled WGS sequence"/>
</dbReference>
<sequence>MCLTVSACSLLTTSSPFGPRSYPMDLENGMVVFPTANAEADETEQPPEYPERWMPRAGEAEALGVLPE</sequence>
<evidence type="ECO:0000313" key="1">
    <source>
        <dbReference type="EMBL" id="MST48766.1"/>
    </source>
</evidence>
<reference evidence="1 2" key="1">
    <citation type="submission" date="2019-08" db="EMBL/GenBank/DDBJ databases">
        <title>In-depth cultivation of the pig gut microbiome towards novel bacterial diversity and tailored functional studies.</title>
        <authorList>
            <person name="Wylensek D."/>
            <person name="Hitch T.C.A."/>
            <person name="Clavel T."/>
        </authorList>
    </citation>
    <scope>NUCLEOTIDE SEQUENCE [LARGE SCALE GENOMIC DNA]</scope>
    <source>
        <strain evidence="1 2">RF-GAM-744-WT-7</strain>
    </source>
</reference>